<dbReference type="AlphaFoldDB" id="A0A4U0F804"/>
<keyword evidence="1" id="KW-0378">Hydrolase</keyword>
<feature type="compositionally biased region" description="Low complexity" evidence="3">
    <location>
        <begin position="32"/>
        <end position="73"/>
    </location>
</feature>
<evidence type="ECO:0000256" key="1">
    <source>
        <dbReference type="ARBA" id="ARBA00022801"/>
    </source>
</evidence>
<proteinExistence type="predicted"/>
<dbReference type="CDD" id="cd05829">
    <property type="entry name" value="Sortase_F"/>
    <property type="match status" value="1"/>
</dbReference>
<dbReference type="InterPro" id="IPR023365">
    <property type="entry name" value="Sortase_dom-sf"/>
</dbReference>
<accession>A0A4U0F804</accession>
<dbReference type="InterPro" id="IPR005754">
    <property type="entry name" value="Sortase"/>
</dbReference>
<evidence type="ECO:0000256" key="4">
    <source>
        <dbReference type="SAM" id="SignalP"/>
    </source>
</evidence>
<dbReference type="InterPro" id="IPR042001">
    <property type="entry name" value="Sortase_F"/>
</dbReference>
<keyword evidence="4" id="KW-0732">Signal</keyword>
<dbReference type="Pfam" id="PF04203">
    <property type="entry name" value="Sortase"/>
    <property type="match status" value="1"/>
</dbReference>
<name>A0A4U0F804_9BACL</name>
<feature type="signal peptide" evidence="4">
    <location>
        <begin position="1"/>
        <end position="17"/>
    </location>
</feature>
<dbReference type="RefSeq" id="WP_136779048.1">
    <property type="nucleotide sequence ID" value="NZ_SUPK01000008.1"/>
</dbReference>
<evidence type="ECO:0000256" key="2">
    <source>
        <dbReference type="PIRSR" id="PIRSR605754-1"/>
    </source>
</evidence>
<dbReference type="GO" id="GO:0016787">
    <property type="term" value="F:hydrolase activity"/>
    <property type="evidence" value="ECO:0007669"/>
    <property type="project" value="UniProtKB-KW"/>
</dbReference>
<keyword evidence="6" id="KW-1185">Reference proteome</keyword>
<evidence type="ECO:0000313" key="5">
    <source>
        <dbReference type="EMBL" id="TJY40846.1"/>
    </source>
</evidence>
<dbReference type="EMBL" id="SUPK01000008">
    <property type="protein sequence ID" value="TJY40846.1"/>
    <property type="molecule type" value="Genomic_DNA"/>
</dbReference>
<sequence length="232" mass="24172">MKRRLFLVPILCSLLLAGCGQGLKESPAEARQAAPAESSATQSATPASSGNEAAPAEPEAASSAAAGQDRSGAGQVAAKDSPVKAGIMPEQLEIPAIGVKAKVQSLGLTKDGAMDVPHNGDDVGWFKPGYRPGAPGHAVIAGHVDTKTSVAVFFKLKNLKKGNKVIVRGRDGEEIVFEVTGSETYPYDKAPLEKIFGPSDRPLLNLITCTGLYSKSKGTHQQRLVVTAELVS</sequence>
<dbReference type="PROSITE" id="PS51257">
    <property type="entry name" value="PROKAR_LIPOPROTEIN"/>
    <property type="match status" value="1"/>
</dbReference>
<feature type="region of interest" description="Disordered" evidence="3">
    <location>
        <begin position="28"/>
        <end position="81"/>
    </location>
</feature>
<organism evidence="5 6">
    <name type="scientific">Cohnella pontilimi</name>
    <dbReference type="NCBI Taxonomy" id="2564100"/>
    <lineage>
        <taxon>Bacteria</taxon>
        <taxon>Bacillati</taxon>
        <taxon>Bacillota</taxon>
        <taxon>Bacilli</taxon>
        <taxon>Bacillales</taxon>
        <taxon>Paenibacillaceae</taxon>
        <taxon>Cohnella</taxon>
    </lineage>
</organism>
<evidence type="ECO:0000313" key="6">
    <source>
        <dbReference type="Proteomes" id="UP000309673"/>
    </source>
</evidence>
<dbReference type="OrthoDB" id="525039at2"/>
<dbReference type="Gene3D" id="2.40.260.10">
    <property type="entry name" value="Sortase"/>
    <property type="match status" value="1"/>
</dbReference>
<reference evidence="5 6" key="1">
    <citation type="submission" date="2019-04" db="EMBL/GenBank/DDBJ databases">
        <title>Cohnella sp. nov., isolated from soil.</title>
        <authorList>
            <person name="Kim W."/>
        </authorList>
    </citation>
    <scope>NUCLEOTIDE SEQUENCE [LARGE SCALE GENOMIC DNA]</scope>
    <source>
        <strain evidence="5 6">CAU 1483</strain>
    </source>
</reference>
<feature type="chain" id="PRO_5038687571" evidence="4">
    <location>
        <begin position="18"/>
        <end position="232"/>
    </location>
</feature>
<protein>
    <submittedName>
        <fullName evidence="5">Class F sortase</fullName>
    </submittedName>
</protein>
<evidence type="ECO:0000256" key="3">
    <source>
        <dbReference type="SAM" id="MobiDB-lite"/>
    </source>
</evidence>
<gene>
    <name evidence="5" type="ORF">E5161_17055</name>
</gene>
<dbReference type="SUPFAM" id="SSF63817">
    <property type="entry name" value="Sortase"/>
    <property type="match status" value="1"/>
</dbReference>
<feature type="active site" description="Proton donor/acceptor" evidence="2">
    <location>
        <position position="143"/>
    </location>
</feature>
<dbReference type="Proteomes" id="UP000309673">
    <property type="component" value="Unassembled WGS sequence"/>
</dbReference>
<comment type="caution">
    <text evidence="5">The sequence shown here is derived from an EMBL/GenBank/DDBJ whole genome shotgun (WGS) entry which is preliminary data.</text>
</comment>
<feature type="active site" description="Acyl-thioester intermediate" evidence="2">
    <location>
        <position position="209"/>
    </location>
</feature>